<organism evidence="2 3">
    <name type="scientific">Chryseobacterium luquanense</name>
    <dbReference type="NCBI Taxonomy" id="2983766"/>
    <lineage>
        <taxon>Bacteria</taxon>
        <taxon>Pseudomonadati</taxon>
        <taxon>Bacteroidota</taxon>
        <taxon>Flavobacteriia</taxon>
        <taxon>Flavobacteriales</taxon>
        <taxon>Weeksellaceae</taxon>
        <taxon>Chryseobacterium group</taxon>
        <taxon>Chryseobacterium</taxon>
    </lineage>
</organism>
<feature type="compositionally biased region" description="Basic and acidic residues" evidence="1">
    <location>
        <begin position="47"/>
        <end position="62"/>
    </location>
</feature>
<evidence type="ECO:0000313" key="2">
    <source>
        <dbReference type="EMBL" id="MCX8532400.1"/>
    </source>
</evidence>
<feature type="region of interest" description="Disordered" evidence="1">
    <location>
        <begin position="82"/>
        <end position="103"/>
    </location>
</feature>
<comment type="caution">
    <text evidence="2">The sequence shown here is derived from an EMBL/GenBank/DDBJ whole genome shotgun (WGS) entry which is preliminary data.</text>
</comment>
<evidence type="ECO:0000313" key="3">
    <source>
        <dbReference type="Proteomes" id="UP001070176"/>
    </source>
</evidence>
<feature type="compositionally biased region" description="Basic and acidic residues" evidence="1">
    <location>
        <begin position="88"/>
        <end position="103"/>
    </location>
</feature>
<reference evidence="2" key="1">
    <citation type="submission" date="2022-10" db="EMBL/GenBank/DDBJ databases">
        <title>Chryseobacterium sp. nov., a novel bacterial species.</title>
        <authorList>
            <person name="Cao Y."/>
        </authorList>
    </citation>
    <scope>NUCLEOTIDE SEQUENCE</scope>
    <source>
        <strain evidence="2">KC 927</strain>
    </source>
</reference>
<protein>
    <submittedName>
        <fullName evidence="2">Uncharacterized protein</fullName>
    </submittedName>
</protein>
<evidence type="ECO:0000256" key="1">
    <source>
        <dbReference type="SAM" id="MobiDB-lite"/>
    </source>
</evidence>
<name>A0ABT3Y2Q4_9FLAO</name>
<dbReference type="Proteomes" id="UP001070176">
    <property type="component" value="Unassembled WGS sequence"/>
</dbReference>
<dbReference type="RefSeq" id="WP_267280973.1">
    <property type="nucleotide sequence ID" value="NZ_JAOVZV010000008.1"/>
</dbReference>
<dbReference type="EMBL" id="JAOVZV010000008">
    <property type="protein sequence ID" value="MCX8532400.1"/>
    <property type="molecule type" value="Genomic_DNA"/>
</dbReference>
<gene>
    <name evidence="2" type="ORF">OEA66_08550</name>
</gene>
<proteinExistence type="predicted"/>
<accession>A0ABT3Y2Q4</accession>
<feature type="region of interest" description="Disordered" evidence="1">
    <location>
        <begin position="27"/>
        <end position="62"/>
    </location>
</feature>
<keyword evidence="3" id="KW-1185">Reference proteome</keyword>
<sequence length="103" mass="11361">MLLIALSSIACRQDEVLQENEEITSSMSDATIVARDSIPSTGISDPPPKDKDHWKTTSEDTIKTPPKVIDISAFGSNFDIAIIPTDENGPKDPPKDKDHWRTK</sequence>